<dbReference type="InParanoid" id="A0A2K2DAQ1"/>
<sequence>MAAWKTYLPYTHSAATRACTIQGDKTGLGSHMFKFLAAYEGRAPECSHIWSPSRRIQYVFHKQYLQ</sequence>
<dbReference type="Proteomes" id="UP000008810">
    <property type="component" value="Chromosome 2"/>
</dbReference>
<dbReference type="EMBL" id="CM000881">
    <property type="protein sequence ID" value="PNT71356.1"/>
    <property type="molecule type" value="Genomic_DNA"/>
</dbReference>
<reference evidence="1" key="2">
    <citation type="submission" date="2017-06" db="EMBL/GenBank/DDBJ databases">
        <title>WGS assembly of Brachypodium distachyon.</title>
        <authorList>
            <consortium name="The International Brachypodium Initiative"/>
            <person name="Lucas S."/>
            <person name="Harmon-Smith M."/>
            <person name="Lail K."/>
            <person name="Tice H."/>
            <person name="Grimwood J."/>
            <person name="Bruce D."/>
            <person name="Barry K."/>
            <person name="Shu S."/>
            <person name="Lindquist E."/>
            <person name="Wang M."/>
            <person name="Pitluck S."/>
            <person name="Vogel J.P."/>
            <person name="Garvin D.F."/>
            <person name="Mockler T.C."/>
            <person name="Schmutz J."/>
            <person name="Rokhsar D."/>
            <person name="Bevan M.W."/>
        </authorList>
    </citation>
    <scope>NUCLEOTIDE SEQUENCE</scope>
    <source>
        <strain evidence="1">Bd21</strain>
    </source>
</reference>
<evidence type="ECO:0000313" key="1">
    <source>
        <dbReference type="EMBL" id="PNT71356.1"/>
    </source>
</evidence>
<dbReference type="Gramene" id="PNT71356">
    <property type="protein sequence ID" value="PNT71356"/>
    <property type="gene ID" value="BRADI_2g26556v3"/>
</dbReference>
<name>A0A2K2DAQ1_BRADI</name>
<organism evidence="1">
    <name type="scientific">Brachypodium distachyon</name>
    <name type="common">Purple false brome</name>
    <name type="synonym">Trachynia distachya</name>
    <dbReference type="NCBI Taxonomy" id="15368"/>
    <lineage>
        <taxon>Eukaryota</taxon>
        <taxon>Viridiplantae</taxon>
        <taxon>Streptophyta</taxon>
        <taxon>Embryophyta</taxon>
        <taxon>Tracheophyta</taxon>
        <taxon>Spermatophyta</taxon>
        <taxon>Magnoliopsida</taxon>
        <taxon>Liliopsida</taxon>
        <taxon>Poales</taxon>
        <taxon>Poaceae</taxon>
        <taxon>BOP clade</taxon>
        <taxon>Pooideae</taxon>
        <taxon>Stipodae</taxon>
        <taxon>Brachypodieae</taxon>
        <taxon>Brachypodium</taxon>
    </lineage>
</organism>
<gene>
    <name evidence="1" type="ORF">BRADI_2g26556v3</name>
</gene>
<accession>A0A2K2DAQ1</accession>
<dbReference type="EnsemblPlants" id="PNT71356">
    <property type="protein sequence ID" value="PNT71356"/>
    <property type="gene ID" value="BRADI_2g26556v3"/>
</dbReference>
<proteinExistence type="predicted"/>
<reference evidence="2" key="3">
    <citation type="submission" date="2018-08" db="UniProtKB">
        <authorList>
            <consortium name="EnsemblPlants"/>
        </authorList>
    </citation>
    <scope>IDENTIFICATION</scope>
    <source>
        <strain evidence="2">cv. Bd21</strain>
    </source>
</reference>
<protein>
    <submittedName>
        <fullName evidence="1 2">Uncharacterized protein</fullName>
    </submittedName>
</protein>
<evidence type="ECO:0000313" key="3">
    <source>
        <dbReference type="Proteomes" id="UP000008810"/>
    </source>
</evidence>
<evidence type="ECO:0000313" key="2">
    <source>
        <dbReference type="EnsemblPlants" id="PNT71356"/>
    </source>
</evidence>
<dbReference type="AlphaFoldDB" id="A0A2K2DAQ1"/>
<reference evidence="1 2" key="1">
    <citation type="journal article" date="2010" name="Nature">
        <title>Genome sequencing and analysis of the model grass Brachypodium distachyon.</title>
        <authorList>
            <consortium name="International Brachypodium Initiative"/>
        </authorList>
    </citation>
    <scope>NUCLEOTIDE SEQUENCE [LARGE SCALE GENOMIC DNA]</scope>
    <source>
        <strain evidence="1 2">Bd21</strain>
    </source>
</reference>
<keyword evidence="3" id="KW-1185">Reference proteome</keyword>